<feature type="region of interest" description="Disordered" evidence="1">
    <location>
        <begin position="1"/>
        <end position="90"/>
    </location>
</feature>
<keyword evidence="4" id="KW-1185">Reference proteome</keyword>
<dbReference type="PANTHER" id="PTHR28125:SF3">
    <property type="entry name" value="TRANSCRIPTION REGULATOR RUA1 C-TERMINAL DOMAIN-CONTAINING PROTEIN"/>
    <property type="match status" value="1"/>
</dbReference>
<dbReference type="AlphaFoldDB" id="A0A1X2ILD6"/>
<feature type="region of interest" description="Disordered" evidence="1">
    <location>
        <begin position="102"/>
        <end position="124"/>
    </location>
</feature>
<feature type="compositionally biased region" description="Low complexity" evidence="1">
    <location>
        <begin position="394"/>
        <end position="407"/>
    </location>
</feature>
<feature type="compositionally biased region" description="Low complexity" evidence="1">
    <location>
        <begin position="450"/>
        <end position="460"/>
    </location>
</feature>
<dbReference type="Pfam" id="PF14616">
    <property type="entry name" value="Rua1_C"/>
    <property type="match status" value="1"/>
</dbReference>
<feature type="compositionally biased region" description="Low complexity" evidence="1">
    <location>
        <begin position="69"/>
        <end position="87"/>
    </location>
</feature>
<feature type="region of interest" description="Disordered" evidence="1">
    <location>
        <begin position="286"/>
        <end position="519"/>
    </location>
</feature>
<gene>
    <name evidence="3" type="ORF">BCR42DRAFT_411168</name>
</gene>
<reference evidence="3 4" key="1">
    <citation type="submission" date="2016-07" db="EMBL/GenBank/DDBJ databases">
        <title>Pervasive Adenine N6-methylation of Active Genes in Fungi.</title>
        <authorList>
            <consortium name="DOE Joint Genome Institute"/>
            <person name="Mondo S.J."/>
            <person name="Dannebaum R.O."/>
            <person name="Kuo R.C."/>
            <person name="Labutti K."/>
            <person name="Haridas S."/>
            <person name="Kuo A."/>
            <person name="Salamov A."/>
            <person name="Ahrendt S.R."/>
            <person name="Lipzen A."/>
            <person name="Sullivan W."/>
            <person name="Andreopoulos W.B."/>
            <person name="Clum A."/>
            <person name="Lindquist E."/>
            <person name="Daum C."/>
            <person name="Ramamoorthy G.K."/>
            <person name="Gryganskyi A."/>
            <person name="Culley D."/>
            <person name="Magnuson J.K."/>
            <person name="James T.Y."/>
            <person name="O'Malley M.A."/>
            <person name="Stajich J.E."/>
            <person name="Spatafora J.W."/>
            <person name="Visel A."/>
            <person name="Grigoriev I.V."/>
        </authorList>
    </citation>
    <scope>NUCLEOTIDE SEQUENCE [LARGE SCALE GENOMIC DNA]</scope>
    <source>
        <strain evidence="3 4">NRRL 1336</strain>
    </source>
</reference>
<proteinExistence type="predicted"/>
<feature type="compositionally biased region" description="Low complexity" evidence="1">
    <location>
        <begin position="300"/>
        <end position="327"/>
    </location>
</feature>
<dbReference type="Proteomes" id="UP000193560">
    <property type="component" value="Unassembled WGS sequence"/>
</dbReference>
<feature type="compositionally biased region" description="Low complexity" evidence="1">
    <location>
        <begin position="474"/>
        <end position="490"/>
    </location>
</feature>
<evidence type="ECO:0000313" key="3">
    <source>
        <dbReference type="EMBL" id="ORZ18567.1"/>
    </source>
</evidence>
<evidence type="ECO:0000259" key="2">
    <source>
        <dbReference type="Pfam" id="PF14616"/>
    </source>
</evidence>
<feature type="compositionally biased region" description="Pro residues" evidence="1">
    <location>
        <begin position="382"/>
        <end position="393"/>
    </location>
</feature>
<dbReference type="InterPro" id="IPR028012">
    <property type="entry name" value="Rua1_C"/>
</dbReference>
<feature type="compositionally biased region" description="Low complexity" evidence="1">
    <location>
        <begin position="414"/>
        <end position="435"/>
    </location>
</feature>
<name>A0A1X2ILD6_9FUNG</name>
<feature type="compositionally biased region" description="Low complexity" evidence="1">
    <location>
        <begin position="1"/>
        <end position="20"/>
    </location>
</feature>
<dbReference type="EMBL" id="MCGE01000008">
    <property type="protein sequence ID" value="ORZ18567.1"/>
    <property type="molecule type" value="Genomic_DNA"/>
</dbReference>
<feature type="compositionally biased region" description="Basic residues" evidence="1">
    <location>
        <begin position="461"/>
        <end position="473"/>
    </location>
</feature>
<feature type="compositionally biased region" description="Low complexity" evidence="1">
    <location>
        <begin position="354"/>
        <end position="381"/>
    </location>
</feature>
<organism evidence="3 4">
    <name type="scientific">Absidia repens</name>
    <dbReference type="NCBI Taxonomy" id="90262"/>
    <lineage>
        <taxon>Eukaryota</taxon>
        <taxon>Fungi</taxon>
        <taxon>Fungi incertae sedis</taxon>
        <taxon>Mucoromycota</taxon>
        <taxon>Mucoromycotina</taxon>
        <taxon>Mucoromycetes</taxon>
        <taxon>Mucorales</taxon>
        <taxon>Cunninghamellaceae</taxon>
        <taxon>Absidia</taxon>
    </lineage>
</organism>
<dbReference type="STRING" id="90262.A0A1X2ILD6"/>
<feature type="domain" description="Transcription regulator Rua1 C-terminal" evidence="2">
    <location>
        <begin position="547"/>
        <end position="645"/>
    </location>
</feature>
<dbReference type="OrthoDB" id="5595379at2759"/>
<accession>A0A1X2ILD6</accession>
<evidence type="ECO:0000256" key="1">
    <source>
        <dbReference type="SAM" id="MobiDB-lite"/>
    </source>
</evidence>
<sequence>MDIEPSYIHPSHSDSPSSGHYAEGQVRRDTVQSSIKQEWPMPTSEMSNIPLNVKQKPEQVMTKQEEPLSTPVPQQAVAAPATSPSSVDKSDDSYFTCHLIQQKQHSDDETTSATILPDEGSQSTTVSYTPAMYLARRDKRKSSPAVLGLLGLGEEEEAKLSIHLSQHRNSIEAAMLLANFNRPQIKSSPELEKKTTWKDTMSVDSNPDRKTTSYSYWEDAVQVTRQRRYSFNGKMSWNTMSREFLEQASLLQELKVKPIKLPSTTSSLTSSPLSSPRIRATTWYSESMEQHHQLQHHHQQMYPVHQHHQQQQQQPQQQQHYPIQHPHQPFPHPHMQPHSAVYHPMYSPGHSLANNNNNGSTSNNNDQSQQQQQQQQQQQSLPFPPPPPPPGYYPYPYHQSQQPYYFPGKLPLLSNGTDGNNNNGTNGNNSGNNSGLIIHPYHPPPPHPSMAPHLHPLHPAQQHHHHHHHHQHLQHLQQSHAMAAAATAAPPVKPKRKRRDQTDDEENLGHVMPGDADFPDMAERDVEAARNDVEARPRRQKLRYLGDMYTPQWVRYNGQSKEGLCDTCKPGKWLQLKNSAFWYHKQFFHGISSVSGAEFMKPMDTRWVDQDIVEGLCHQCQQWVSVSNVKRKNSVLWYRHAHKCHVYHKPKNGSPKRR</sequence>
<comment type="caution">
    <text evidence="3">The sequence shown here is derived from an EMBL/GenBank/DDBJ whole genome shotgun (WGS) entry which is preliminary data.</text>
</comment>
<dbReference type="PANTHER" id="PTHR28125">
    <property type="entry name" value="MEIOTIC EXPRESSION UP-REGULATED PROTEIN 26"/>
    <property type="match status" value="1"/>
</dbReference>
<protein>
    <recommendedName>
        <fullName evidence="2">Transcription regulator Rua1 C-terminal domain-containing protein</fullName>
    </recommendedName>
</protein>
<evidence type="ECO:0000313" key="4">
    <source>
        <dbReference type="Proteomes" id="UP000193560"/>
    </source>
</evidence>